<dbReference type="InterPro" id="IPR023996">
    <property type="entry name" value="TonB-dep_OMP_SusC/RagA"/>
</dbReference>
<organism evidence="10 11">
    <name type="scientific">Gemmatirosa kalamazoonensis</name>
    <dbReference type="NCBI Taxonomy" id="861299"/>
    <lineage>
        <taxon>Bacteria</taxon>
        <taxon>Pseudomonadati</taxon>
        <taxon>Gemmatimonadota</taxon>
        <taxon>Gemmatimonadia</taxon>
        <taxon>Gemmatimonadales</taxon>
        <taxon>Gemmatimonadaceae</taxon>
        <taxon>Gemmatirosa</taxon>
    </lineage>
</organism>
<evidence type="ECO:0000256" key="8">
    <source>
        <dbReference type="SAM" id="SignalP"/>
    </source>
</evidence>
<dbReference type="InterPro" id="IPR036942">
    <property type="entry name" value="Beta-barrel_TonB_sf"/>
</dbReference>
<comment type="similarity">
    <text evidence="7">Belongs to the TonB-dependent receptor family.</text>
</comment>
<evidence type="ECO:0000256" key="2">
    <source>
        <dbReference type="ARBA" id="ARBA00022448"/>
    </source>
</evidence>
<dbReference type="InterPro" id="IPR008969">
    <property type="entry name" value="CarboxyPept-like_regulatory"/>
</dbReference>
<dbReference type="STRING" id="861299.J421_4523"/>
<reference evidence="10 11" key="1">
    <citation type="journal article" date="2014" name="Genome Announc.">
        <title>Genome Sequence and Methylome of Soil Bacterium Gemmatirosa kalamazoonensis KBS708T, a Member of the Rarely Cultivated Gemmatimonadetes Phylum.</title>
        <authorList>
            <person name="Debruyn J.M."/>
            <person name="Radosevich M."/>
            <person name="Wommack K.E."/>
            <person name="Polson S.W."/>
            <person name="Hauser L.J."/>
            <person name="Fawaz M.N."/>
            <person name="Korlach J."/>
            <person name="Tsai Y.C."/>
        </authorList>
    </citation>
    <scope>NUCLEOTIDE SEQUENCE [LARGE SCALE GENOMIC DNA]</scope>
    <source>
        <strain evidence="10 11">KBS708</strain>
    </source>
</reference>
<keyword evidence="2 7" id="KW-0813">Transport</keyword>
<dbReference type="Gene3D" id="2.170.130.10">
    <property type="entry name" value="TonB-dependent receptor, plug domain"/>
    <property type="match status" value="1"/>
</dbReference>
<dbReference type="Pfam" id="PF13620">
    <property type="entry name" value="CarboxypepD_reg"/>
    <property type="match status" value="1"/>
</dbReference>
<dbReference type="InterPro" id="IPR039426">
    <property type="entry name" value="TonB-dep_rcpt-like"/>
</dbReference>
<dbReference type="eggNOG" id="COG4771">
    <property type="taxonomic scope" value="Bacteria"/>
</dbReference>
<dbReference type="GO" id="GO:0009279">
    <property type="term" value="C:cell outer membrane"/>
    <property type="evidence" value="ECO:0007669"/>
    <property type="project" value="UniProtKB-SubCell"/>
</dbReference>
<dbReference type="InterPro" id="IPR023997">
    <property type="entry name" value="TonB-dep_OMP_SusC/RagA_CS"/>
</dbReference>
<evidence type="ECO:0000256" key="6">
    <source>
        <dbReference type="ARBA" id="ARBA00023237"/>
    </source>
</evidence>
<protein>
    <submittedName>
        <fullName evidence="10">TonB-dependent outer membrane protein, SusC/RagA</fullName>
    </submittedName>
</protein>
<keyword evidence="11" id="KW-1185">Reference proteome</keyword>
<dbReference type="InParanoid" id="W0RNX4"/>
<evidence type="ECO:0000313" key="11">
    <source>
        <dbReference type="Proteomes" id="UP000019151"/>
    </source>
</evidence>
<dbReference type="EMBL" id="CP007128">
    <property type="protein sequence ID" value="AHG92060.1"/>
    <property type="molecule type" value="Genomic_DNA"/>
</dbReference>
<keyword evidence="6 7" id="KW-0998">Cell outer membrane</keyword>
<sequence>MQRWVLTAVVALCFAGTAQAQTAGRLTGTVSIEGRGLPNATVIVVGTNPVLGTTTDAAGRYSLNAVPAGPRQVQARLIGYAPLTLPVTITAGQTATLNFGLTSQAVQLQGIVTVGYGTQSRREVTGAVSSLKAEDLHQVVSANPLDAIKGRIPGVDITSSSFEPGAAAAIRIRGTRSISASNNPLYVVDGVPITGDLRDIDQNSIDRIEVLKDASAAAVYGSRGANGVIMITTKKGGTNGITEFTLNSTYGASKIRREVPMMGAQEFANFRREAYRNGSVAAAAQACANYMTNPAPCDVFALDPTMRANLAAGVNTDWQQELLRTGSLGNTQLGFAGGNAETRFRAGFGYLNQTGIAITQDYNARTFSFNVDHNHKRLNLQLGVQAAKNHRDAGLGAIMWDEALFNPPLGRVRDSTGAYVFLPTEDGLLVNPVMNAQSYIHQIDRTNLLGTLTGSFELLNGLRFHTNFGPQYTNQSDGALQGIYTRAKRGQGAPDATDRRTQNTNYTLSNFLDFDRTFRGDKHHVQATALYEIASFRTVFDSAAALALPFDNQLWYSLGTGSTPTLNGSYTKTALQSWMGRVNYTLLDRYTFSATGRYDGSSVLAEGHKFAFFPAASLGWQIGDEPFMQNVPGLSDLKLRLSYGRVGNSAIGAYQTLGLLGRTWYASGGNYLVGFQPGAIPNPDLRWETTDKFNLGVDFGFFQQRIAGSVDAYRENTHDLLLPRALPYSSGYTSVLQNVGATKNLGLEFALTTQNIEPGHGLEWSTDFNISVNRNRIVSLQSGLTADVGSNRYVGQPINVYFDYKYIGLWQIADSALARTSCGCTPGSIRVADLNGDGKITADDRTIIGRHYNNPRWQGSLNNRFKFGALDLSVLAAARVGYDINDSFQAAYNGLAGRFNNISTNYWTPENQSGTDPRPSTNGLGSYAGSRNYVDGSFVRVRDITLGYTLGKTLAQRISASRARLYVRAQDPFIFTKYKGWDPEAGFSAGNGNSQSSQPDVGGPAFRSLLAGIDVTF</sequence>
<dbReference type="NCBIfam" id="TIGR04057">
    <property type="entry name" value="SusC_RagA_signa"/>
    <property type="match status" value="1"/>
</dbReference>
<dbReference type="PROSITE" id="PS52016">
    <property type="entry name" value="TONB_DEPENDENT_REC_3"/>
    <property type="match status" value="1"/>
</dbReference>
<keyword evidence="5 7" id="KW-0472">Membrane</keyword>
<dbReference type="Proteomes" id="UP000019151">
    <property type="component" value="Chromosome"/>
</dbReference>
<evidence type="ECO:0000256" key="3">
    <source>
        <dbReference type="ARBA" id="ARBA00022452"/>
    </source>
</evidence>
<feature type="signal peptide" evidence="8">
    <location>
        <begin position="1"/>
        <end position="20"/>
    </location>
</feature>
<dbReference type="OrthoDB" id="9768177at2"/>
<evidence type="ECO:0000256" key="7">
    <source>
        <dbReference type="PROSITE-ProRule" id="PRU01360"/>
    </source>
</evidence>
<evidence type="ECO:0000256" key="5">
    <source>
        <dbReference type="ARBA" id="ARBA00023136"/>
    </source>
</evidence>
<gene>
    <name evidence="10" type="ORF">J421_4523</name>
</gene>
<dbReference type="RefSeq" id="WP_025413488.1">
    <property type="nucleotide sequence ID" value="NZ_CP007128.1"/>
</dbReference>
<dbReference type="SUPFAM" id="SSF49464">
    <property type="entry name" value="Carboxypeptidase regulatory domain-like"/>
    <property type="match status" value="1"/>
</dbReference>
<dbReference type="NCBIfam" id="TIGR04056">
    <property type="entry name" value="OMP_RagA_SusC"/>
    <property type="match status" value="1"/>
</dbReference>
<dbReference type="InterPro" id="IPR037066">
    <property type="entry name" value="Plug_dom_sf"/>
</dbReference>
<proteinExistence type="inferred from homology"/>
<dbReference type="AlphaFoldDB" id="W0RNX4"/>
<comment type="subcellular location">
    <subcellularLocation>
        <location evidence="1 7">Cell outer membrane</location>
        <topology evidence="1 7">Multi-pass membrane protein</topology>
    </subcellularLocation>
</comment>
<accession>W0RNX4</accession>
<keyword evidence="3 7" id="KW-1134">Transmembrane beta strand</keyword>
<dbReference type="Gene3D" id="2.60.40.1120">
    <property type="entry name" value="Carboxypeptidase-like, regulatory domain"/>
    <property type="match status" value="1"/>
</dbReference>
<keyword evidence="8" id="KW-0732">Signal</keyword>
<dbReference type="SUPFAM" id="SSF56935">
    <property type="entry name" value="Porins"/>
    <property type="match status" value="1"/>
</dbReference>
<name>W0RNX4_9BACT</name>
<dbReference type="Pfam" id="PF07715">
    <property type="entry name" value="Plug"/>
    <property type="match status" value="1"/>
</dbReference>
<dbReference type="InterPro" id="IPR012910">
    <property type="entry name" value="Plug_dom"/>
</dbReference>
<evidence type="ECO:0000256" key="1">
    <source>
        <dbReference type="ARBA" id="ARBA00004571"/>
    </source>
</evidence>
<evidence type="ECO:0000256" key="4">
    <source>
        <dbReference type="ARBA" id="ARBA00022692"/>
    </source>
</evidence>
<feature type="domain" description="TonB-dependent receptor plug" evidence="9">
    <location>
        <begin position="121"/>
        <end position="228"/>
    </location>
</feature>
<evidence type="ECO:0000313" key="10">
    <source>
        <dbReference type="EMBL" id="AHG92060.1"/>
    </source>
</evidence>
<dbReference type="HOGENOM" id="CLU_004317_0_2_0"/>
<keyword evidence="4 7" id="KW-0812">Transmembrane</keyword>
<feature type="chain" id="PRO_5004795218" evidence="8">
    <location>
        <begin position="21"/>
        <end position="1017"/>
    </location>
</feature>
<dbReference type="PATRIC" id="fig|861299.3.peg.4579"/>
<dbReference type="KEGG" id="gba:J421_4523"/>
<dbReference type="Gene3D" id="2.40.170.20">
    <property type="entry name" value="TonB-dependent receptor, beta-barrel domain"/>
    <property type="match status" value="1"/>
</dbReference>
<evidence type="ECO:0000259" key="9">
    <source>
        <dbReference type="Pfam" id="PF07715"/>
    </source>
</evidence>